<evidence type="ECO:0000313" key="1">
    <source>
        <dbReference type="EMBL" id="QSE98661.1"/>
    </source>
</evidence>
<name>A0A975A1T0_9BACT</name>
<dbReference type="Proteomes" id="UP000662783">
    <property type="component" value="Chromosome"/>
</dbReference>
<proteinExistence type="predicted"/>
<keyword evidence="2" id="KW-1185">Reference proteome</keyword>
<evidence type="ECO:0000313" key="2">
    <source>
        <dbReference type="Proteomes" id="UP000662783"/>
    </source>
</evidence>
<accession>A0A975A1T0</accession>
<reference evidence="1" key="1">
    <citation type="submission" date="2021-02" db="EMBL/GenBank/DDBJ databases">
        <title>Fulvivirga sp. S481 isolated from sea water.</title>
        <authorList>
            <person name="Bae S.S."/>
            <person name="Baek K."/>
        </authorList>
    </citation>
    <scope>NUCLEOTIDE SEQUENCE</scope>
    <source>
        <strain evidence="1">S481</strain>
    </source>
</reference>
<gene>
    <name evidence="1" type="ORF">JR347_06165</name>
</gene>
<dbReference type="EMBL" id="CP070608">
    <property type="protein sequence ID" value="QSE98661.1"/>
    <property type="molecule type" value="Genomic_DNA"/>
</dbReference>
<sequence length="203" mass="23414">MNTFKLFSLLFVLLVISKSIYAQKPISGRKVKYSLELIPKAYSSKGYGAYFGLSKGSSSLFIGILGFEYPEDYNGNNQIIARTNKVSFAWDYTNPKLKGFYMGMITYFSHLRLDPVIDDSENKSLGQASFGVRAGYRLMFGHKRRDLRYIIIKDRKIPEKGFYLNLFFASMFNPTARDVSLGDEKYKIPDHTFLPSLHWGWKF</sequence>
<dbReference type="AlphaFoldDB" id="A0A975A1T0"/>
<dbReference type="RefSeq" id="WP_205723175.1">
    <property type="nucleotide sequence ID" value="NZ_CP070608.1"/>
</dbReference>
<organism evidence="1 2">
    <name type="scientific">Fulvivirga lutea</name>
    <dbReference type="NCBI Taxonomy" id="2810512"/>
    <lineage>
        <taxon>Bacteria</taxon>
        <taxon>Pseudomonadati</taxon>
        <taxon>Bacteroidota</taxon>
        <taxon>Cytophagia</taxon>
        <taxon>Cytophagales</taxon>
        <taxon>Fulvivirgaceae</taxon>
        <taxon>Fulvivirga</taxon>
    </lineage>
</organism>
<evidence type="ECO:0008006" key="3">
    <source>
        <dbReference type="Google" id="ProtNLM"/>
    </source>
</evidence>
<protein>
    <recommendedName>
        <fullName evidence="3">DUF3575 domain-containing protein</fullName>
    </recommendedName>
</protein>
<dbReference type="KEGG" id="fuv:JR347_06165"/>